<name>A0A1F5DPN4_9BACT</name>
<evidence type="ECO:0000313" key="2">
    <source>
        <dbReference type="Proteomes" id="UP000178764"/>
    </source>
</evidence>
<gene>
    <name evidence="1" type="ORF">A2V71_02270</name>
</gene>
<dbReference type="Proteomes" id="UP000178764">
    <property type="component" value="Unassembled WGS sequence"/>
</dbReference>
<proteinExistence type="predicted"/>
<reference evidence="1 2" key="1">
    <citation type="journal article" date="2016" name="Nat. Commun.">
        <title>Thousands of microbial genomes shed light on interconnected biogeochemical processes in an aquifer system.</title>
        <authorList>
            <person name="Anantharaman K."/>
            <person name="Brown C.T."/>
            <person name="Hug L.A."/>
            <person name="Sharon I."/>
            <person name="Castelle C.J."/>
            <person name="Probst A.J."/>
            <person name="Thomas B.C."/>
            <person name="Singh A."/>
            <person name="Wilkins M.J."/>
            <person name="Karaoz U."/>
            <person name="Brodie E.L."/>
            <person name="Williams K.H."/>
            <person name="Hubbard S.S."/>
            <person name="Banfield J.F."/>
        </authorList>
    </citation>
    <scope>NUCLEOTIDE SEQUENCE [LARGE SCALE GENOMIC DNA]</scope>
</reference>
<dbReference type="Pfam" id="PF05258">
    <property type="entry name" value="DciA"/>
    <property type="match status" value="1"/>
</dbReference>
<dbReference type="AlphaFoldDB" id="A0A1F5DPN4"/>
<accession>A0A1F5DPN4</accession>
<sequence length="89" mass="10153">MKKIDHFLRHNPKYSRLQKPLEAARICDAARKEARGRFEVVSFKQGLLTVGVSDSSQAANLQAESQMIINEINEKVGERAVKNIRFKIQ</sequence>
<dbReference type="InterPro" id="IPR007922">
    <property type="entry name" value="DciA-like"/>
</dbReference>
<evidence type="ECO:0000313" key="1">
    <source>
        <dbReference type="EMBL" id="OGD57082.1"/>
    </source>
</evidence>
<comment type="caution">
    <text evidence="1">The sequence shown here is derived from an EMBL/GenBank/DDBJ whole genome shotgun (WGS) entry which is preliminary data.</text>
</comment>
<dbReference type="EMBL" id="MEZT01000006">
    <property type="protein sequence ID" value="OGD57082.1"/>
    <property type="molecule type" value="Genomic_DNA"/>
</dbReference>
<protein>
    <recommendedName>
        <fullName evidence="3">DUF721 domain-containing protein</fullName>
    </recommendedName>
</protein>
<organism evidence="1 2">
    <name type="scientific">Candidatus Berkelbacteria bacterium RBG_13_40_8</name>
    <dbReference type="NCBI Taxonomy" id="1797467"/>
    <lineage>
        <taxon>Bacteria</taxon>
        <taxon>Candidatus Berkelbacteria</taxon>
    </lineage>
</organism>
<evidence type="ECO:0008006" key="3">
    <source>
        <dbReference type="Google" id="ProtNLM"/>
    </source>
</evidence>